<evidence type="ECO:0000313" key="10">
    <source>
        <dbReference type="Proteomes" id="UP000595512"/>
    </source>
</evidence>
<dbReference type="GO" id="GO:0000166">
    <property type="term" value="F:nucleotide binding"/>
    <property type="evidence" value="ECO:0007669"/>
    <property type="project" value="UniProtKB-KW"/>
</dbReference>
<dbReference type="InterPro" id="IPR027417">
    <property type="entry name" value="P-loop_NTPase"/>
</dbReference>
<keyword evidence="1" id="KW-0547">Nucleotide-binding</keyword>
<keyword evidence="3" id="KW-0143">Chaperone</keyword>
<dbReference type="Gene3D" id="3.30.1220.10">
    <property type="entry name" value="CobW-like, C-terminal domain"/>
    <property type="match status" value="1"/>
</dbReference>
<protein>
    <submittedName>
        <fullName evidence="8">GTP-binding protein</fullName>
    </submittedName>
</protein>
<comment type="similarity">
    <text evidence="4">Belongs to the SIMIBI class G3E GTPase family. ZNG1 subfamily.</text>
</comment>
<keyword evidence="2" id="KW-0378">Hydrolase</keyword>
<dbReference type="Proteomes" id="UP000075666">
    <property type="component" value="Unassembled WGS sequence"/>
</dbReference>
<reference evidence="7 9" key="1">
    <citation type="submission" date="2016-01" db="EMBL/GenBank/DDBJ databases">
        <title>Genome Sequences of Twelve Sporeforming Bacillus Species Isolated from Foods.</title>
        <authorList>
            <person name="Berendsen E.M."/>
            <person name="Wells-Bennik M.H."/>
            <person name="Krawcyk A.O."/>
            <person name="De Jong A."/>
            <person name="Holsappel S."/>
            <person name="Eijlander R.T."/>
            <person name="Kuipers O.P."/>
        </authorList>
    </citation>
    <scope>NUCLEOTIDE SEQUENCE [LARGE SCALE GENOMIC DNA]</scope>
    <source>
        <strain evidence="7 9">B4102</strain>
    </source>
</reference>
<dbReference type="Proteomes" id="UP000595512">
    <property type="component" value="Chromosome"/>
</dbReference>
<dbReference type="Pfam" id="PF07683">
    <property type="entry name" value="CobW_C"/>
    <property type="match status" value="1"/>
</dbReference>
<evidence type="ECO:0000256" key="3">
    <source>
        <dbReference type="ARBA" id="ARBA00023186"/>
    </source>
</evidence>
<dbReference type="AlphaFoldDB" id="A0A150KMP1"/>
<evidence type="ECO:0000313" key="8">
    <source>
        <dbReference type="EMBL" id="QQX24821.1"/>
    </source>
</evidence>
<dbReference type="InterPro" id="IPR003495">
    <property type="entry name" value="CobW/HypB/UreG_nucleotide-bd"/>
</dbReference>
<evidence type="ECO:0000256" key="1">
    <source>
        <dbReference type="ARBA" id="ARBA00022741"/>
    </source>
</evidence>
<feature type="domain" description="CobW C-terminal" evidence="6">
    <location>
        <begin position="261"/>
        <end position="376"/>
    </location>
</feature>
<dbReference type="OrthoDB" id="9808822at2"/>
<dbReference type="InterPro" id="IPR051927">
    <property type="entry name" value="Zn_Chap_cDPG_Synth"/>
</dbReference>
<sequence length="402" mass="45708">MHTYKAKIPVTVLSGYLGAGKTTILNHILKNREGMKVAVIVNDMSEINIDAELVKQGGGLHRTEEKLVELSNGCICCTLREDLLIEVQKLAQQGDVEYIVIESTGISEPIPVAQTFSYIDDQLGIDLTNSCKLDTMVTVVDANRFWHDFSSGDSLLERSQAVGSEDTRTVSDLLIDQIEFCNILILNKCDMLNNDQLNQLESFLRKLQPEARIIRTINGKIDPLEILNTNLFDFDKASQSAGWLKELESEEHIPETEEYGISSFVYKSRIPFHTERLNDWIEEMPEEIVRAKGLIWCATRNDVALLLSQAGPSVQLEPIAYWVAALSKKQQDEYLEENDELRREWDPVYGDRKTELVLIGIDMDKVGITKALDRCLLTTEEQMGNWSELVDPFEWLVTEQRH</sequence>
<dbReference type="RefSeq" id="WP_066235552.1">
    <property type="nucleotide sequence ID" value="NZ_CP066701.1"/>
</dbReference>
<dbReference type="STRING" id="46224.B4102_3894"/>
<evidence type="ECO:0000313" key="9">
    <source>
        <dbReference type="Proteomes" id="UP000075666"/>
    </source>
</evidence>
<comment type="catalytic activity">
    <reaction evidence="5">
        <text>GTP + H2O = GDP + phosphate + H(+)</text>
        <dbReference type="Rhea" id="RHEA:19669"/>
        <dbReference type="ChEBI" id="CHEBI:15377"/>
        <dbReference type="ChEBI" id="CHEBI:15378"/>
        <dbReference type="ChEBI" id="CHEBI:37565"/>
        <dbReference type="ChEBI" id="CHEBI:43474"/>
        <dbReference type="ChEBI" id="CHEBI:58189"/>
    </reaction>
    <physiologicalReaction direction="left-to-right" evidence="5">
        <dbReference type="Rhea" id="RHEA:19670"/>
    </physiologicalReaction>
</comment>
<evidence type="ECO:0000313" key="7">
    <source>
        <dbReference type="EMBL" id="KYC89887.1"/>
    </source>
</evidence>
<dbReference type="PANTHER" id="PTHR43603">
    <property type="entry name" value="COBW DOMAIN-CONTAINING PROTEIN DDB_G0274527"/>
    <property type="match status" value="1"/>
</dbReference>
<dbReference type="SMART" id="SM00833">
    <property type="entry name" value="CobW_C"/>
    <property type="match status" value="1"/>
</dbReference>
<dbReference type="Gene3D" id="3.40.50.300">
    <property type="entry name" value="P-loop containing nucleotide triphosphate hydrolases"/>
    <property type="match status" value="1"/>
</dbReference>
<evidence type="ECO:0000256" key="5">
    <source>
        <dbReference type="ARBA" id="ARBA00049117"/>
    </source>
</evidence>
<dbReference type="PATRIC" id="fig|46224.3.peg.1038"/>
<keyword evidence="9" id="KW-1185">Reference proteome</keyword>
<evidence type="ECO:0000256" key="2">
    <source>
        <dbReference type="ARBA" id="ARBA00022801"/>
    </source>
</evidence>
<evidence type="ECO:0000256" key="4">
    <source>
        <dbReference type="ARBA" id="ARBA00034320"/>
    </source>
</evidence>
<name>A0A150KMP1_9BACI</name>
<reference evidence="8 10" key="2">
    <citation type="submission" date="2020-12" db="EMBL/GenBank/DDBJ databases">
        <title>Taxonomic evaluation of the Bacillus sporothermodurans group of bacteria based on whole genome sequences.</title>
        <authorList>
            <person name="Fiedler G."/>
            <person name="Herbstmann A.-D."/>
            <person name="Doll E."/>
            <person name="Wenning M."/>
            <person name="Brinks E."/>
            <person name="Kabisch J."/>
            <person name="Breitenwieser F."/>
            <person name="Lappann M."/>
            <person name="Boehnlein C."/>
            <person name="Franz C."/>
        </authorList>
    </citation>
    <scope>NUCLEOTIDE SEQUENCE [LARGE SCALE GENOMIC DNA]</scope>
    <source>
        <strain evidence="8 10">DSM 10599</strain>
    </source>
</reference>
<dbReference type="PANTHER" id="PTHR43603:SF3">
    <property type="entry name" value="ZINC CHAPERONE YCIC"/>
    <property type="match status" value="1"/>
</dbReference>
<proteinExistence type="inferred from homology"/>
<dbReference type="EMBL" id="CP066701">
    <property type="protein sequence ID" value="QQX24821.1"/>
    <property type="molecule type" value="Genomic_DNA"/>
</dbReference>
<dbReference type="GO" id="GO:0016787">
    <property type="term" value="F:hydrolase activity"/>
    <property type="evidence" value="ECO:0007669"/>
    <property type="project" value="UniProtKB-KW"/>
</dbReference>
<evidence type="ECO:0000259" key="6">
    <source>
        <dbReference type="SMART" id="SM00833"/>
    </source>
</evidence>
<dbReference type="KEGG" id="hspo:JGZ69_19080"/>
<dbReference type="GeneID" id="62500259"/>
<dbReference type="SUPFAM" id="SSF52540">
    <property type="entry name" value="P-loop containing nucleoside triphosphate hydrolases"/>
    <property type="match status" value="1"/>
</dbReference>
<dbReference type="InterPro" id="IPR036627">
    <property type="entry name" value="CobW-likC_sf"/>
</dbReference>
<accession>A0A150KMP1</accession>
<organism evidence="7 9">
    <name type="scientific">Heyndrickxia sporothermodurans</name>
    <dbReference type="NCBI Taxonomy" id="46224"/>
    <lineage>
        <taxon>Bacteria</taxon>
        <taxon>Bacillati</taxon>
        <taxon>Bacillota</taxon>
        <taxon>Bacilli</taxon>
        <taxon>Bacillales</taxon>
        <taxon>Bacillaceae</taxon>
        <taxon>Heyndrickxia</taxon>
    </lineage>
</organism>
<dbReference type="Pfam" id="PF02492">
    <property type="entry name" value="cobW"/>
    <property type="match status" value="1"/>
</dbReference>
<gene>
    <name evidence="7" type="ORF">B4102_3894</name>
    <name evidence="8" type="ORF">JGZ69_19080</name>
</gene>
<dbReference type="InterPro" id="IPR011629">
    <property type="entry name" value="CobW-like_C"/>
</dbReference>
<dbReference type="CDD" id="cd03112">
    <property type="entry name" value="CobW-like"/>
    <property type="match status" value="1"/>
</dbReference>
<dbReference type="EMBL" id="LQYN01000129">
    <property type="protein sequence ID" value="KYC89887.1"/>
    <property type="molecule type" value="Genomic_DNA"/>
</dbReference>